<evidence type="ECO:0000313" key="2">
    <source>
        <dbReference type="Proteomes" id="UP000499080"/>
    </source>
</evidence>
<gene>
    <name evidence="1" type="ORF">AVEN_37726_1</name>
</gene>
<reference evidence="1 2" key="1">
    <citation type="journal article" date="2019" name="Sci. Rep.">
        <title>Orb-weaving spider Araneus ventricosus genome elucidates the spidroin gene catalogue.</title>
        <authorList>
            <person name="Kono N."/>
            <person name="Nakamura H."/>
            <person name="Ohtoshi R."/>
            <person name="Moran D.A.P."/>
            <person name="Shinohara A."/>
            <person name="Yoshida Y."/>
            <person name="Fujiwara M."/>
            <person name="Mori M."/>
            <person name="Tomita M."/>
            <person name="Arakawa K."/>
        </authorList>
    </citation>
    <scope>NUCLEOTIDE SEQUENCE [LARGE SCALE GENOMIC DNA]</scope>
</reference>
<comment type="caution">
    <text evidence="1">The sequence shown here is derived from an EMBL/GenBank/DDBJ whole genome shotgun (WGS) entry which is preliminary data.</text>
</comment>
<dbReference type="AlphaFoldDB" id="A0A4Y2BST1"/>
<evidence type="ECO:0000313" key="1">
    <source>
        <dbReference type="EMBL" id="GBL95271.1"/>
    </source>
</evidence>
<name>A0A4Y2BST1_ARAVE</name>
<organism evidence="1 2">
    <name type="scientific">Araneus ventricosus</name>
    <name type="common">Orbweaver spider</name>
    <name type="synonym">Epeira ventricosa</name>
    <dbReference type="NCBI Taxonomy" id="182803"/>
    <lineage>
        <taxon>Eukaryota</taxon>
        <taxon>Metazoa</taxon>
        <taxon>Ecdysozoa</taxon>
        <taxon>Arthropoda</taxon>
        <taxon>Chelicerata</taxon>
        <taxon>Arachnida</taxon>
        <taxon>Araneae</taxon>
        <taxon>Araneomorphae</taxon>
        <taxon>Entelegynae</taxon>
        <taxon>Araneoidea</taxon>
        <taxon>Araneidae</taxon>
        <taxon>Araneus</taxon>
    </lineage>
</organism>
<sequence length="128" mass="14068">MKEHLNEINAFVNQLKSCGVKISDMYIIAYILIPLPPSHVHPTGTVAAMTSGTGAWGGVLSLPPEYGSSKFVTENQLLENISLQFVVNRLLDAETLLEERRVSETKAPRSESSTAVSFLRNDCGLFQM</sequence>
<proteinExistence type="predicted"/>
<accession>A0A4Y2BST1</accession>
<keyword evidence="2" id="KW-1185">Reference proteome</keyword>
<dbReference type="Proteomes" id="UP000499080">
    <property type="component" value="Unassembled WGS sequence"/>
</dbReference>
<protein>
    <submittedName>
        <fullName evidence="1">Uncharacterized protein</fullName>
    </submittedName>
</protein>
<dbReference type="EMBL" id="BGPR01000110">
    <property type="protein sequence ID" value="GBL95271.1"/>
    <property type="molecule type" value="Genomic_DNA"/>
</dbReference>